<proteinExistence type="inferred from homology"/>
<comment type="similarity">
    <text evidence="2">Belongs to the fatty acid desaturase type 2 family.</text>
</comment>
<accession>A0A1P8WSK7</accession>
<feature type="domain" description="Fatty acid desaturase" evidence="13">
    <location>
        <begin position="66"/>
        <end position="299"/>
    </location>
</feature>
<dbReference type="KEGG" id="fmr:Fuma_06722"/>
<evidence type="ECO:0000256" key="2">
    <source>
        <dbReference type="ARBA" id="ARBA00008749"/>
    </source>
</evidence>
<keyword evidence="4 12" id="KW-0812">Transmembrane</keyword>
<dbReference type="InterPro" id="IPR005804">
    <property type="entry name" value="FA_desaturase_dom"/>
</dbReference>
<keyword evidence="6 12" id="KW-1133">Transmembrane helix</keyword>
<dbReference type="GO" id="GO:0006633">
    <property type="term" value="P:fatty acid biosynthetic process"/>
    <property type="evidence" value="ECO:0007669"/>
    <property type="project" value="UniProtKB-KW"/>
</dbReference>
<keyword evidence="5" id="KW-0276">Fatty acid metabolism</keyword>
<name>A0A1P8WSK7_9PLAN</name>
<dbReference type="PANTHER" id="PTHR11351:SF31">
    <property type="entry name" value="DESATURASE 1, ISOFORM A-RELATED"/>
    <property type="match status" value="1"/>
</dbReference>
<sequence length="328" mass="37025">MTESLPYVAAPAAPLPNLRGEVIETPAATRPYRINWGRAVVVVTVHTLALAAFLPAMFSWTGLALVAIGHHLFGMLGVTLCYHRMLTHRSLQTPKWFERTLATLGVCCLQDTPARWVAIHRMHHQHSDKQDDPHSPAAGFVWGHLGWLLYQNGDHHTLTNCDRYAHDVLRDRYYFWLERGINGMLVYLIHAALFFAAGFAVGSTFFGGTAAGVQFGLSLLVWGVLVRTVVVWHGTWAVNSISHVFGYRNYETREDSRNNWLIAMFSHGEGWHNNHHAKPRCANNRHKWWEFDLTYQVIRGLRFAGLATNVVELEEDKPVVGGDSLLPS</sequence>
<evidence type="ECO:0000313" key="14">
    <source>
        <dbReference type="EMBL" id="APZ97044.1"/>
    </source>
</evidence>
<feature type="transmembrane region" description="Helical" evidence="12">
    <location>
        <begin position="39"/>
        <end position="58"/>
    </location>
</feature>
<evidence type="ECO:0000256" key="12">
    <source>
        <dbReference type="SAM" id="Phobius"/>
    </source>
</evidence>
<keyword evidence="9" id="KW-0443">Lipid metabolism</keyword>
<protein>
    <submittedName>
        <fullName evidence="14">Fatty acid desaturase</fullName>
    </submittedName>
</protein>
<keyword evidence="11" id="KW-0275">Fatty acid biosynthesis</keyword>
<gene>
    <name evidence="14" type="ORF">Fuma_06722</name>
</gene>
<comment type="subcellular location">
    <subcellularLocation>
        <location evidence="1">Membrane</location>
        <topology evidence="1">Multi-pass membrane protein</topology>
    </subcellularLocation>
</comment>
<evidence type="ECO:0000259" key="13">
    <source>
        <dbReference type="Pfam" id="PF00487"/>
    </source>
</evidence>
<dbReference type="CDD" id="cd03505">
    <property type="entry name" value="Delta9-FADS-like"/>
    <property type="match status" value="1"/>
</dbReference>
<evidence type="ECO:0000256" key="4">
    <source>
        <dbReference type="ARBA" id="ARBA00022692"/>
    </source>
</evidence>
<keyword evidence="7" id="KW-0560">Oxidoreductase</keyword>
<dbReference type="OrthoDB" id="19906at2"/>
<reference evidence="14 15" key="1">
    <citation type="journal article" date="2016" name="Front. Microbiol.">
        <title>Fuerstia marisgermanicae gen. nov., sp. nov., an Unusual Member of the Phylum Planctomycetes from the German Wadden Sea.</title>
        <authorList>
            <person name="Kohn T."/>
            <person name="Heuer A."/>
            <person name="Jogler M."/>
            <person name="Vollmers J."/>
            <person name="Boedeker C."/>
            <person name="Bunk B."/>
            <person name="Rast P."/>
            <person name="Borchert D."/>
            <person name="Glockner I."/>
            <person name="Freese H.M."/>
            <person name="Klenk H.P."/>
            <person name="Overmann J."/>
            <person name="Kaster A.K."/>
            <person name="Rohde M."/>
            <person name="Wiegand S."/>
            <person name="Jogler C."/>
        </authorList>
    </citation>
    <scope>NUCLEOTIDE SEQUENCE [LARGE SCALE GENOMIC DNA]</scope>
    <source>
        <strain evidence="14 15">NH11</strain>
    </source>
</reference>
<evidence type="ECO:0000256" key="7">
    <source>
        <dbReference type="ARBA" id="ARBA00023002"/>
    </source>
</evidence>
<organism evidence="14 15">
    <name type="scientific">Fuerstiella marisgermanici</name>
    <dbReference type="NCBI Taxonomy" id="1891926"/>
    <lineage>
        <taxon>Bacteria</taxon>
        <taxon>Pseudomonadati</taxon>
        <taxon>Planctomycetota</taxon>
        <taxon>Planctomycetia</taxon>
        <taxon>Planctomycetales</taxon>
        <taxon>Planctomycetaceae</taxon>
        <taxon>Fuerstiella</taxon>
    </lineage>
</organism>
<dbReference type="RefSeq" id="WP_083732687.1">
    <property type="nucleotide sequence ID" value="NZ_CP017641.1"/>
</dbReference>
<dbReference type="Pfam" id="PF00487">
    <property type="entry name" value="FA_desaturase"/>
    <property type="match status" value="1"/>
</dbReference>
<keyword evidence="3" id="KW-0444">Lipid biosynthesis</keyword>
<evidence type="ECO:0000256" key="8">
    <source>
        <dbReference type="ARBA" id="ARBA00023004"/>
    </source>
</evidence>
<dbReference type="EMBL" id="CP017641">
    <property type="protein sequence ID" value="APZ97044.1"/>
    <property type="molecule type" value="Genomic_DNA"/>
</dbReference>
<dbReference type="GO" id="GO:0016717">
    <property type="term" value="F:oxidoreductase activity, acting on paired donors, with oxidation of a pair of donors resulting in the reduction of molecular oxygen to two molecules of water"/>
    <property type="evidence" value="ECO:0007669"/>
    <property type="project" value="InterPro"/>
</dbReference>
<evidence type="ECO:0000256" key="1">
    <source>
        <dbReference type="ARBA" id="ARBA00004141"/>
    </source>
</evidence>
<dbReference type="PRINTS" id="PR00075">
    <property type="entry name" value="FACDDSATRASE"/>
</dbReference>
<dbReference type="STRING" id="1891926.Fuma_06722"/>
<dbReference type="Proteomes" id="UP000187735">
    <property type="component" value="Chromosome"/>
</dbReference>
<evidence type="ECO:0000256" key="5">
    <source>
        <dbReference type="ARBA" id="ARBA00022832"/>
    </source>
</evidence>
<dbReference type="InterPro" id="IPR015876">
    <property type="entry name" value="Acyl-CoA_DS"/>
</dbReference>
<feature type="transmembrane region" description="Helical" evidence="12">
    <location>
        <begin position="185"/>
        <end position="207"/>
    </location>
</feature>
<evidence type="ECO:0000313" key="15">
    <source>
        <dbReference type="Proteomes" id="UP000187735"/>
    </source>
</evidence>
<keyword evidence="15" id="KW-1185">Reference proteome</keyword>
<evidence type="ECO:0000256" key="6">
    <source>
        <dbReference type="ARBA" id="ARBA00022989"/>
    </source>
</evidence>
<keyword evidence="8" id="KW-0408">Iron</keyword>
<evidence type="ECO:0000256" key="10">
    <source>
        <dbReference type="ARBA" id="ARBA00023136"/>
    </source>
</evidence>
<feature type="transmembrane region" description="Helical" evidence="12">
    <location>
        <begin position="219"/>
        <end position="238"/>
    </location>
</feature>
<evidence type="ECO:0000256" key="3">
    <source>
        <dbReference type="ARBA" id="ARBA00022516"/>
    </source>
</evidence>
<feature type="transmembrane region" description="Helical" evidence="12">
    <location>
        <begin position="64"/>
        <end position="82"/>
    </location>
</feature>
<keyword evidence="10 12" id="KW-0472">Membrane</keyword>
<dbReference type="PANTHER" id="PTHR11351">
    <property type="entry name" value="ACYL-COA DESATURASE"/>
    <property type="match status" value="1"/>
</dbReference>
<dbReference type="AlphaFoldDB" id="A0A1P8WSK7"/>
<evidence type="ECO:0000256" key="11">
    <source>
        <dbReference type="ARBA" id="ARBA00023160"/>
    </source>
</evidence>
<dbReference type="GO" id="GO:0016020">
    <property type="term" value="C:membrane"/>
    <property type="evidence" value="ECO:0007669"/>
    <property type="project" value="UniProtKB-SubCell"/>
</dbReference>
<evidence type="ECO:0000256" key="9">
    <source>
        <dbReference type="ARBA" id="ARBA00023098"/>
    </source>
</evidence>